<evidence type="ECO:0000256" key="1">
    <source>
        <dbReference type="ARBA" id="ARBA00004651"/>
    </source>
</evidence>
<dbReference type="PANTHER" id="PTHR34584:SF1">
    <property type="entry name" value="NA(+)_H(+) ANTIPORTER SUBUNIT E1"/>
    <property type="match status" value="1"/>
</dbReference>
<accession>A0A2I1PAI1</accession>
<evidence type="ECO:0000256" key="4">
    <source>
        <dbReference type="ARBA" id="ARBA00022692"/>
    </source>
</evidence>
<name>A0A2I1PAI1_9MICO</name>
<dbReference type="Proteomes" id="UP000234206">
    <property type="component" value="Unassembled WGS sequence"/>
</dbReference>
<dbReference type="AlphaFoldDB" id="A0A2I1PAI1"/>
<keyword evidence="4 8" id="KW-0812">Transmembrane</keyword>
<protein>
    <submittedName>
        <fullName evidence="9">Na+/H+ antiporter subunit E</fullName>
    </submittedName>
</protein>
<evidence type="ECO:0000256" key="3">
    <source>
        <dbReference type="ARBA" id="ARBA00022475"/>
    </source>
</evidence>
<dbReference type="OrthoDB" id="3556991at2"/>
<dbReference type="EMBL" id="PKIZ01000011">
    <property type="protein sequence ID" value="PKZ41632.1"/>
    <property type="molecule type" value="Genomic_DNA"/>
</dbReference>
<dbReference type="NCBIfam" id="NF006521">
    <property type="entry name" value="PRK08965.1-5"/>
    <property type="match status" value="1"/>
</dbReference>
<comment type="caution">
    <text evidence="9">The sequence shown here is derived from an EMBL/GenBank/DDBJ whole genome shotgun (WGS) entry which is preliminary data.</text>
</comment>
<comment type="similarity">
    <text evidence="2">Belongs to the CPA3 antiporters (TC 2.A.63) subunit E family.</text>
</comment>
<evidence type="ECO:0000256" key="5">
    <source>
        <dbReference type="ARBA" id="ARBA00022989"/>
    </source>
</evidence>
<evidence type="ECO:0000256" key="6">
    <source>
        <dbReference type="ARBA" id="ARBA00023136"/>
    </source>
</evidence>
<comment type="subcellular location">
    <subcellularLocation>
        <location evidence="1">Cell membrane</location>
        <topology evidence="1">Multi-pass membrane protein</topology>
    </subcellularLocation>
</comment>
<sequence length="204" mass="22385">MMPADLRQTLRDRIDLRAVVLLTATWMLLWGHLKWLDLLGGVLVSVLVCLLFPLPRLELRLVLRPVAFVRLVVTFLVDLVAASASVAWAVFTSRRSPGGTVFEVPLRSTDELFVATTAGMTTLVPGSVVLDLDREVGTLLVHGFRVHTPEQQQEFRKKVWRQEELLLRALAPDVDEVMARDPGGPLQGRSALTGGVRTSDGGGG</sequence>
<feature type="transmembrane region" description="Helical" evidence="8">
    <location>
        <begin position="14"/>
        <end position="32"/>
    </location>
</feature>
<dbReference type="PANTHER" id="PTHR34584">
    <property type="entry name" value="NA(+)/H(+) ANTIPORTER SUBUNIT E1"/>
    <property type="match status" value="1"/>
</dbReference>
<reference evidence="9 10" key="1">
    <citation type="submission" date="2017-12" db="EMBL/GenBank/DDBJ databases">
        <title>Phylogenetic diversity of female urinary microbiome.</title>
        <authorList>
            <person name="Thomas-White K."/>
            <person name="Wolfe A.J."/>
        </authorList>
    </citation>
    <scope>NUCLEOTIDE SEQUENCE [LARGE SCALE GENOMIC DNA]</scope>
    <source>
        <strain evidence="9 10">UMB1298</strain>
    </source>
</reference>
<keyword evidence="6 8" id="KW-0472">Membrane</keyword>
<gene>
    <name evidence="9" type="ORF">CYJ76_07070</name>
</gene>
<dbReference type="InterPro" id="IPR002758">
    <property type="entry name" value="Cation_antiport_E"/>
</dbReference>
<evidence type="ECO:0000256" key="8">
    <source>
        <dbReference type="SAM" id="Phobius"/>
    </source>
</evidence>
<dbReference type="GO" id="GO:0008324">
    <property type="term" value="F:monoatomic cation transmembrane transporter activity"/>
    <property type="evidence" value="ECO:0007669"/>
    <property type="project" value="InterPro"/>
</dbReference>
<dbReference type="GO" id="GO:0005886">
    <property type="term" value="C:plasma membrane"/>
    <property type="evidence" value="ECO:0007669"/>
    <property type="project" value="UniProtKB-SubCell"/>
</dbReference>
<feature type="transmembrane region" description="Helical" evidence="8">
    <location>
        <begin position="67"/>
        <end position="91"/>
    </location>
</feature>
<dbReference type="RefSeq" id="WP_070706147.1">
    <property type="nucleotide sequence ID" value="NZ_JBHLVH010000012.1"/>
</dbReference>
<evidence type="ECO:0000256" key="2">
    <source>
        <dbReference type="ARBA" id="ARBA00006228"/>
    </source>
</evidence>
<proteinExistence type="inferred from homology"/>
<feature type="compositionally biased region" description="Low complexity" evidence="7">
    <location>
        <begin position="194"/>
        <end position="204"/>
    </location>
</feature>
<keyword evidence="3" id="KW-1003">Cell membrane</keyword>
<keyword evidence="10" id="KW-1185">Reference proteome</keyword>
<organism evidence="9 10">
    <name type="scientific">Kytococcus schroeteri</name>
    <dbReference type="NCBI Taxonomy" id="138300"/>
    <lineage>
        <taxon>Bacteria</taxon>
        <taxon>Bacillati</taxon>
        <taxon>Actinomycetota</taxon>
        <taxon>Actinomycetes</taxon>
        <taxon>Micrococcales</taxon>
        <taxon>Kytococcaceae</taxon>
        <taxon>Kytococcus</taxon>
    </lineage>
</organism>
<feature type="transmembrane region" description="Helical" evidence="8">
    <location>
        <begin position="38"/>
        <end position="55"/>
    </location>
</feature>
<evidence type="ECO:0000313" key="10">
    <source>
        <dbReference type="Proteomes" id="UP000234206"/>
    </source>
</evidence>
<evidence type="ECO:0000313" key="9">
    <source>
        <dbReference type="EMBL" id="PKZ41632.1"/>
    </source>
</evidence>
<keyword evidence="5 8" id="KW-1133">Transmembrane helix</keyword>
<feature type="region of interest" description="Disordered" evidence="7">
    <location>
        <begin position="180"/>
        <end position="204"/>
    </location>
</feature>
<evidence type="ECO:0000256" key="7">
    <source>
        <dbReference type="SAM" id="MobiDB-lite"/>
    </source>
</evidence>
<dbReference type="Pfam" id="PF01899">
    <property type="entry name" value="MNHE"/>
    <property type="match status" value="1"/>
</dbReference>